<protein>
    <submittedName>
        <fullName evidence="6">Putative membrane protein</fullName>
    </submittedName>
</protein>
<dbReference type="STRING" id="717605.Theco_1333"/>
<evidence type="ECO:0000313" key="7">
    <source>
        <dbReference type="Proteomes" id="UP000010795"/>
    </source>
</evidence>
<feature type="transmembrane region" description="Helical" evidence="5">
    <location>
        <begin position="227"/>
        <end position="245"/>
    </location>
</feature>
<proteinExistence type="predicted"/>
<evidence type="ECO:0000256" key="3">
    <source>
        <dbReference type="ARBA" id="ARBA00022989"/>
    </source>
</evidence>
<dbReference type="HOGENOM" id="CLU_094526_0_0_9"/>
<dbReference type="EMBL" id="CP003255">
    <property type="protein sequence ID" value="AGA57497.1"/>
    <property type="molecule type" value="Genomic_DNA"/>
</dbReference>
<dbReference type="KEGG" id="tco:Theco_1333"/>
<dbReference type="OrthoDB" id="1679205at2"/>
<dbReference type="PANTHER" id="PTHR35529">
    <property type="entry name" value="MANGANESE EFFLUX PUMP MNTP-RELATED"/>
    <property type="match status" value="1"/>
</dbReference>
<feature type="transmembrane region" description="Helical" evidence="5">
    <location>
        <begin position="168"/>
        <end position="191"/>
    </location>
</feature>
<feature type="transmembrane region" description="Helical" evidence="5">
    <location>
        <begin position="6"/>
        <end position="28"/>
    </location>
</feature>
<evidence type="ECO:0000256" key="4">
    <source>
        <dbReference type="ARBA" id="ARBA00023136"/>
    </source>
</evidence>
<accession>L0ECG7</accession>
<evidence type="ECO:0000256" key="2">
    <source>
        <dbReference type="ARBA" id="ARBA00022692"/>
    </source>
</evidence>
<sequence length="247" mass="24716">MFATGASLALLALAVSLDGFGVGASYGIRGIRIPALSVLIIAICSGCVVWMAMAAGGWLTAWLPETVAQTAGAVLLIAVGLWALAQLRRSAGGGEAVRGTDAGEDCGGKTSDAVAANSDAAEAGGPDTSSVRSIVRIELRRLGLVICVLRAPQTADMDRSGTISASEAVLLGFALSLDALGAGFGAAMVGFPALPSALFIAAASGGFLLAGLRFGRRFAVRFAGAKAVSVLPGLILIATGIARLMEI</sequence>
<dbReference type="RefSeq" id="WP_015254253.1">
    <property type="nucleotide sequence ID" value="NC_019897.1"/>
</dbReference>
<keyword evidence="2 5" id="KW-0812">Transmembrane</keyword>
<dbReference type="Pfam" id="PF02659">
    <property type="entry name" value="Mntp"/>
    <property type="match status" value="2"/>
</dbReference>
<dbReference type="InterPro" id="IPR003810">
    <property type="entry name" value="Mntp/YtaF"/>
</dbReference>
<evidence type="ECO:0000313" key="6">
    <source>
        <dbReference type="EMBL" id="AGA57497.1"/>
    </source>
</evidence>
<dbReference type="eggNOG" id="COG1971">
    <property type="taxonomic scope" value="Bacteria"/>
</dbReference>
<gene>
    <name evidence="6" type="ordered locus">Theco_1333</name>
</gene>
<feature type="transmembrane region" description="Helical" evidence="5">
    <location>
        <begin position="35"/>
        <end position="61"/>
    </location>
</feature>
<keyword evidence="3 5" id="KW-1133">Transmembrane helix</keyword>
<keyword evidence="4 5" id="KW-0472">Membrane</keyword>
<evidence type="ECO:0000256" key="1">
    <source>
        <dbReference type="ARBA" id="ARBA00022475"/>
    </source>
</evidence>
<organism evidence="6 7">
    <name type="scientific">Thermobacillus composti (strain DSM 18247 / JCM 13945 / KWC4)</name>
    <dbReference type="NCBI Taxonomy" id="717605"/>
    <lineage>
        <taxon>Bacteria</taxon>
        <taxon>Bacillati</taxon>
        <taxon>Bacillota</taxon>
        <taxon>Bacilli</taxon>
        <taxon>Bacillales</taxon>
        <taxon>Paenibacillaceae</taxon>
        <taxon>Thermobacillus</taxon>
    </lineage>
</organism>
<dbReference type="PANTHER" id="PTHR35529:SF2">
    <property type="entry name" value="SPORULATION PROTEIN YTAF-RELATED"/>
    <property type="match status" value="1"/>
</dbReference>
<feature type="transmembrane region" description="Helical" evidence="5">
    <location>
        <begin position="197"/>
        <end position="215"/>
    </location>
</feature>
<evidence type="ECO:0000256" key="5">
    <source>
        <dbReference type="SAM" id="Phobius"/>
    </source>
</evidence>
<keyword evidence="1" id="KW-1003">Cell membrane</keyword>
<keyword evidence="7" id="KW-1185">Reference proteome</keyword>
<dbReference type="AlphaFoldDB" id="L0ECG7"/>
<dbReference type="Proteomes" id="UP000010795">
    <property type="component" value="Chromosome"/>
</dbReference>
<reference evidence="7" key="1">
    <citation type="submission" date="2012-01" db="EMBL/GenBank/DDBJ databases">
        <title>Complete sequence of chromosome of Thermobacillus composti KWC4.</title>
        <authorList>
            <person name="Lucas S."/>
            <person name="Han J."/>
            <person name="Lapidus A."/>
            <person name="Cheng J.-F."/>
            <person name="Goodwin L."/>
            <person name="Pitluck S."/>
            <person name="Peters L."/>
            <person name="Ovchinnikova G."/>
            <person name="Teshima H."/>
            <person name="Detter J.C."/>
            <person name="Han C."/>
            <person name="Tapia R."/>
            <person name="Land M."/>
            <person name="Hauser L."/>
            <person name="Kyrpides N."/>
            <person name="Ivanova N."/>
            <person name="Pagani I."/>
            <person name="Anderson I."/>
            <person name="Woyke T."/>
        </authorList>
    </citation>
    <scope>NUCLEOTIDE SEQUENCE [LARGE SCALE GENOMIC DNA]</scope>
    <source>
        <strain evidence="7">DSM 18247 / JCM 13945 / KWC4</strain>
    </source>
</reference>
<name>L0ECG7_THECK</name>
<feature type="transmembrane region" description="Helical" evidence="5">
    <location>
        <begin position="67"/>
        <end position="85"/>
    </location>
</feature>